<keyword evidence="1" id="KW-1133">Transmembrane helix</keyword>
<proteinExistence type="predicted"/>
<dbReference type="Gene3D" id="3.40.50.150">
    <property type="entry name" value="Vaccinia Virus protein VP39"/>
    <property type="match status" value="1"/>
</dbReference>
<feature type="transmembrane region" description="Helical" evidence="1">
    <location>
        <begin position="175"/>
        <end position="195"/>
    </location>
</feature>
<sequence>MILAILGWCGVLAVVYLSLKVAVPRSTRKRRAWYLTAVSSVVLSACGVRNLAVHGFDLGRSETSMDRKVAQFFCAYCVTDLFVGCMDYQELLDWQAGWTHHAFYAVAILALLATNQTVFFGAGLVEEVPTVYLAYARINESSPKNSWAFALAYFVLRILYHTVATFEALRFSKLGFLLGLVVLRQHLWWFAGWWREPGLTWTLRSKLAVLASMVVVQVWTMVRLASFWLLIVVAYYGYQTIAIFVDTYTESFISLAIAERKLIYNISWEDPRVEREALKLNSEDIVLTISSAGCNVLDYLIEEPKLIVAADLNEAQLAVLDLKLACMKAKMPHSDFFALWGRSDPRVFDEWYSRKLRDQLCAEGSRAFWDETQDSLFQCNFMFCGTSGLMAYVLMLMARPLGVSGALQRNLGPPIKKNGPMFDFLTAFLSWPFVWTYCAPLIGVPPEQLALVERRPRAFSDRISEIVRKRMWVEDNYFYHGYCTGQFDPSPKCPRYMAPEFYEKLVSREAFKRVELFHGSWGDVDDRGFTFVSLLDSMDWMPAGLVSSLVAKLLPKCAPEVRVFWRSYAPGPSMATSRYDLFCPHSPALAQLEPDELESYDRVGWYLSQWVATPRNVDAACLNPPSTSPHKTYKNSLLDDLRVCWAMTTYALFSRNVDVASFYKTQGARYDGFRESLLPDRDTLLKFALPWSKQPPPEAEYVLACVGCGTARDVEFISHHLRTLGRKIALIDLSPELLDVAKQRVKDLGLDDLVDFFNVDVTEFSDLTSKCAFVTCSYCLTMIRDWRAAIRTMTSMLADGGYLGMIDFTTLEHEDLLQLVYKKWFALDGVYFDRNHVKTLAEETTPFYYAERRSRVPYTPYYPTHYLFVGQKKNKNTT</sequence>
<organism evidence="3 4">
    <name type="scientific">Chrysophaeum taylorii</name>
    <dbReference type="NCBI Taxonomy" id="2483200"/>
    <lineage>
        <taxon>Eukaryota</taxon>
        <taxon>Sar</taxon>
        <taxon>Stramenopiles</taxon>
        <taxon>Ochrophyta</taxon>
        <taxon>Pelagophyceae</taxon>
        <taxon>Pelagomonadales</taxon>
        <taxon>Pelagomonadaceae</taxon>
        <taxon>Chrysophaeum</taxon>
    </lineage>
</organism>
<evidence type="ECO:0000313" key="4">
    <source>
        <dbReference type="Proteomes" id="UP001230188"/>
    </source>
</evidence>
<evidence type="ECO:0000259" key="2">
    <source>
        <dbReference type="Pfam" id="PF13649"/>
    </source>
</evidence>
<dbReference type="SUPFAM" id="SSF53335">
    <property type="entry name" value="S-adenosyl-L-methionine-dependent methyltransferases"/>
    <property type="match status" value="1"/>
</dbReference>
<evidence type="ECO:0000256" key="1">
    <source>
        <dbReference type="SAM" id="Phobius"/>
    </source>
</evidence>
<accession>A0AAD7XM36</accession>
<evidence type="ECO:0000313" key="3">
    <source>
        <dbReference type="EMBL" id="KAJ8603434.1"/>
    </source>
</evidence>
<dbReference type="Pfam" id="PF13649">
    <property type="entry name" value="Methyltransf_25"/>
    <property type="match status" value="1"/>
</dbReference>
<dbReference type="AlphaFoldDB" id="A0AAD7XM36"/>
<comment type="caution">
    <text evidence="3">The sequence shown here is derived from an EMBL/GenBank/DDBJ whole genome shotgun (WGS) entry which is preliminary data.</text>
</comment>
<dbReference type="Pfam" id="PF11899">
    <property type="entry name" value="DUF3419"/>
    <property type="match status" value="1"/>
</dbReference>
<protein>
    <recommendedName>
        <fullName evidence="2">Methyltransferase domain-containing protein</fullName>
    </recommendedName>
</protein>
<dbReference type="InterPro" id="IPR021829">
    <property type="entry name" value="DUF3419"/>
</dbReference>
<keyword evidence="1" id="KW-0812">Transmembrane</keyword>
<dbReference type="CDD" id="cd02440">
    <property type="entry name" value="AdoMet_MTases"/>
    <property type="match status" value="1"/>
</dbReference>
<name>A0AAD7XM36_9STRA</name>
<reference evidence="3" key="1">
    <citation type="submission" date="2023-01" db="EMBL/GenBank/DDBJ databases">
        <title>Metagenome sequencing of chrysophaentin producing Chrysophaeum taylorii.</title>
        <authorList>
            <person name="Davison J."/>
            <person name="Bewley C."/>
        </authorList>
    </citation>
    <scope>NUCLEOTIDE SEQUENCE</scope>
    <source>
        <strain evidence="3">NIES-1699</strain>
    </source>
</reference>
<dbReference type="InterPro" id="IPR041698">
    <property type="entry name" value="Methyltransf_25"/>
</dbReference>
<dbReference type="EMBL" id="JAQMWT010000351">
    <property type="protein sequence ID" value="KAJ8603434.1"/>
    <property type="molecule type" value="Genomic_DNA"/>
</dbReference>
<feature type="domain" description="Methyltransferase" evidence="2">
    <location>
        <begin position="706"/>
        <end position="801"/>
    </location>
</feature>
<keyword evidence="4" id="KW-1185">Reference proteome</keyword>
<feature type="transmembrane region" description="Helical" evidence="1">
    <location>
        <begin position="207"/>
        <end position="238"/>
    </location>
</feature>
<dbReference type="PANTHER" id="PTHR47473:SF1">
    <property type="entry name" value="METHYLTRANSFERASE DOMAIN-CONTAINING PROTEIN"/>
    <property type="match status" value="1"/>
</dbReference>
<dbReference type="PANTHER" id="PTHR47473">
    <property type="entry name" value="BTA1P"/>
    <property type="match status" value="1"/>
</dbReference>
<feature type="transmembrane region" description="Helical" evidence="1">
    <location>
        <begin position="101"/>
        <end position="125"/>
    </location>
</feature>
<dbReference type="Proteomes" id="UP001230188">
    <property type="component" value="Unassembled WGS sequence"/>
</dbReference>
<dbReference type="InterPro" id="IPR029063">
    <property type="entry name" value="SAM-dependent_MTases_sf"/>
</dbReference>
<gene>
    <name evidence="3" type="ORF">CTAYLR_003964</name>
</gene>
<feature type="transmembrane region" description="Helical" evidence="1">
    <location>
        <begin position="146"/>
        <end position="163"/>
    </location>
</feature>
<keyword evidence="1" id="KW-0472">Membrane</keyword>